<keyword evidence="3" id="KW-1185">Reference proteome</keyword>
<sequence length="142" mass="16312">MMNKSNFPLAFLWRRTLFHTAILASVFTATSVWSQDKSIAFTATPERCVALYKGQICYQEVLFRWQTPSQGEYCLIMSKSGRRITCWNGASQQEYHYSFEGDKTTSFSLVADDNAEPLAQVKVVVTWVYKAPKQSQSGWRLF</sequence>
<feature type="chain" id="PRO_5004181680" description="DUF3019 domain-containing protein" evidence="1">
    <location>
        <begin position="35"/>
        <end position="142"/>
    </location>
</feature>
<evidence type="ECO:0000313" key="2">
    <source>
        <dbReference type="EMBL" id="ABE53846.1"/>
    </source>
</evidence>
<dbReference type="EMBL" id="CP000302">
    <property type="protein sequence ID" value="ABE53846.1"/>
    <property type="molecule type" value="Genomic_DNA"/>
</dbReference>
<dbReference type="Pfam" id="PF11456">
    <property type="entry name" value="DUF3019"/>
    <property type="match status" value="1"/>
</dbReference>
<protein>
    <recommendedName>
        <fullName evidence="4">DUF3019 domain-containing protein</fullName>
    </recommendedName>
</protein>
<dbReference type="HOGENOM" id="CLU_142731_0_0_6"/>
<feature type="signal peptide" evidence="1">
    <location>
        <begin position="1"/>
        <end position="34"/>
    </location>
</feature>
<dbReference type="eggNOG" id="ENOG5032YD2">
    <property type="taxonomic scope" value="Bacteria"/>
</dbReference>
<evidence type="ECO:0000256" key="1">
    <source>
        <dbReference type="SAM" id="SignalP"/>
    </source>
</evidence>
<dbReference type="KEGG" id="sdn:Sden_0556"/>
<dbReference type="AlphaFoldDB" id="Q12RT0"/>
<gene>
    <name evidence="2" type="ordered locus">Sden_0556</name>
</gene>
<evidence type="ECO:0000313" key="3">
    <source>
        <dbReference type="Proteomes" id="UP000001982"/>
    </source>
</evidence>
<accession>Q12RT0</accession>
<name>Q12RT0_SHEDO</name>
<keyword evidence="1" id="KW-0732">Signal</keyword>
<organism evidence="2 3">
    <name type="scientific">Shewanella denitrificans (strain OS217 / ATCC BAA-1090 / DSM 15013)</name>
    <dbReference type="NCBI Taxonomy" id="318161"/>
    <lineage>
        <taxon>Bacteria</taxon>
        <taxon>Pseudomonadati</taxon>
        <taxon>Pseudomonadota</taxon>
        <taxon>Gammaproteobacteria</taxon>
        <taxon>Alteromonadales</taxon>
        <taxon>Shewanellaceae</taxon>
        <taxon>Shewanella</taxon>
    </lineage>
</organism>
<dbReference type="InterPro" id="IPR021559">
    <property type="entry name" value="DUF3019"/>
</dbReference>
<evidence type="ECO:0008006" key="4">
    <source>
        <dbReference type="Google" id="ProtNLM"/>
    </source>
</evidence>
<proteinExistence type="predicted"/>
<dbReference type="STRING" id="318161.Sden_0556"/>
<dbReference type="Proteomes" id="UP000001982">
    <property type="component" value="Chromosome"/>
</dbReference>
<dbReference type="RefSeq" id="WP_011495012.1">
    <property type="nucleotide sequence ID" value="NC_007954.1"/>
</dbReference>
<reference evidence="2 3" key="1">
    <citation type="submission" date="2006-03" db="EMBL/GenBank/DDBJ databases">
        <title>Complete sequence of Shewanella denitrificans OS217.</title>
        <authorList>
            <consortium name="US DOE Joint Genome Institute"/>
            <person name="Copeland A."/>
            <person name="Lucas S."/>
            <person name="Lapidus A."/>
            <person name="Barry K."/>
            <person name="Detter J.C."/>
            <person name="Glavina del Rio T."/>
            <person name="Hammon N."/>
            <person name="Israni S."/>
            <person name="Dalin E."/>
            <person name="Tice H."/>
            <person name="Pitluck S."/>
            <person name="Brettin T."/>
            <person name="Bruce D."/>
            <person name="Han C."/>
            <person name="Tapia R."/>
            <person name="Gilna P."/>
            <person name="Kiss H."/>
            <person name="Schmutz J."/>
            <person name="Larimer F."/>
            <person name="Land M."/>
            <person name="Hauser L."/>
            <person name="Kyrpides N."/>
            <person name="Lykidis A."/>
            <person name="Richardson P."/>
        </authorList>
    </citation>
    <scope>NUCLEOTIDE SEQUENCE [LARGE SCALE GENOMIC DNA]</scope>
    <source>
        <strain evidence="3">OS217 / ATCC BAA-1090 / DSM 15013</strain>
    </source>
</reference>